<evidence type="ECO:0000313" key="3">
    <source>
        <dbReference type="Proteomes" id="UP001430306"/>
    </source>
</evidence>
<protein>
    <submittedName>
        <fullName evidence="2">DinB family protein</fullName>
    </submittedName>
</protein>
<gene>
    <name evidence="2" type="ORF">LOC71_23660</name>
</gene>
<dbReference type="SUPFAM" id="SSF109854">
    <property type="entry name" value="DinB/YfiT-like putative metalloenzymes"/>
    <property type="match status" value="1"/>
</dbReference>
<organism evidence="2 3">
    <name type="scientific">Rhodopirellula halodulae</name>
    <dbReference type="NCBI Taxonomy" id="2894198"/>
    <lineage>
        <taxon>Bacteria</taxon>
        <taxon>Pseudomonadati</taxon>
        <taxon>Planctomycetota</taxon>
        <taxon>Planctomycetia</taxon>
        <taxon>Pirellulales</taxon>
        <taxon>Pirellulaceae</taxon>
        <taxon>Rhodopirellula</taxon>
    </lineage>
</organism>
<dbReference type="EMBL" id="JAJKFW010000064">
    <property type="protein sequence ID" value="MCC9645287.1"/>
    <property type="molecule type" value="Genomic_DNA"/>
</dbReference>
<comment type="caution">
    <text evidence="2">The sequence shown here is derived from an EMBL/GenBank/DDBJ whole genome shotgun (WGS) entry which is preliminary data.</text>
</comment>
<keyword evidence="3" id="KW-1185">Reference proteome</keyword>
<evidence type="ECO:0000313" key="2">
    <source>
        <dbReference type="EMBL" id="MCC9645287.1"/>
    </source>
</evidence>
<dbReference type="Proteomes" id="UP001430306">
    <property type="component" value="Unassembled WGS sequence"/>
</dbReference>
<dbReference type="Pfam" id="PF12867">
    <property type="entry name" value="DinB_2"/>
    <property type="match status" value="1"/>
</dbReference>
<evidence type="ECO:0000259" key="1">
    <source>
        <dbReference type="Pfam" id="PF12867"/>
    </source>
</evidence>
<accession>A0ABS8NP07</accession>
<dbReference type="InterPro" id="IPR034660">
    <property type="entry name" value="DinB/YfiT-like"/>
</dbReference>
<reference evidence="2" key="1">
    <citation type="submission" date="2021-11" db="EMBL/GenBank/DDBJ databases">
        <title>Genome sequence.</title>
        <authorList>
            <person name="Sun Q."/>
        </authorList>
    </citation>
    <scope>NUCLEOTIDE SEQUENCE</scope>
    <source>
        <strain evidence="2">JC740</strain>
    </source>
</reference>
<sequence length="190" mass="21521">MPSSLASNRSRSRRPSETDLSLEYHRDLAGRLSGDCVFQVMEDQLHWMCELASSLSVDQTDKVHPPYGWTIRQVIGHCADAERIWGDRMLRLAAGDPNDQLAWDENAYADARFGLGNMRDLISELGYCRQANITFLRRINPTAWNNVGSVDGNRISVRGIAWVAAGHLQHHFEIIEKRCDIQVSRKPAMT</sequence>
<dbReference type="InterPro" id="IPR024775">
    <property type="entry name" value="DinB-like"/>
</dbReference>
<feature type="domain" description="DinB-like" evidence="1">
    <location>
        <begin position="50"/>
        <end position="175"/>
    </location>
</feature>
<proteinExistence type="predicted"/>
<dbReference type="Gene3D" id="1.20.120.450">
    <property type="entry name" value="dinb family like domain"/>
    <property type="match status" value="1"/>
</dbReference>
<name>A0ABS8NP07_9BACT</name>
<dbReference type="RefSeq" id="WP_230276913.1">
    <property type="nucleotide sequence ID" value="NZ_JAJKFW010000064.1"/>
</dbReference>